<feature type="domain" description="P-type ATPase N-terminal" evidence="21">
    <location>
        <begin position="341"/>
        <end position="392"/>
    </location>
</feature>
<dbReference type="Pfam" id="PF16212">
    <property type="entry name" value="PhoLip_ATPase_C"/>
    <property type="match status" value="1"/>
</dbReference>
<evidence type="ECO:0000256" key="9">
    <source>
        <dbReference type="ARBA" id="ARBA00022842"/>
    </source>
</evidence>
<dbReference type="GO" id="GO:0000287">
    <property type="term" value="F:magnesium ion binding"/>
    <property type="evidence" value="ECO:0007669"/>
    <property type="project" value="InterPro"/>
</dbReference>
<dbReference type="GO" id="GO:0045332">
    <property type="term" value="P:phospholipid translocation"/>
    <property type="evidence" value="ECO:0007669"/>
    <property type="project" value="TreeGrafter"/>
</dbReference>
<dbReference type="Gene3D" id="3.40.50.1000">
    <property type="entry name" value="HAD superfamily/HAD-like"/>
    <property type="match status" value="1"/>
</dbReference>
<feature type="binding site" evidence="17">
    <location>
        <position position="1364"/>
    </location>
    <ligand>
        <name>Mg(2+)</name>
        <dbReference type="ChEBI" id="CHEBI:18420"/>
    </ligand>
</feature>
<keyword evidence="4" id="KW-0813">Transport</keyword>
<feature type="compositionally biased region" description="Basic residues" evidence="18">
    <location>
        <begin position="1657"/>
        <end position="1667"/>
    </location>
</feature>
<feature type="compositionally biased region" description="Basic and acidic residues" evidence="18">
    <location>
        <begin position="1685"/>
        <end position="1695"/>
    </location>
</feature>
<accession>A0A081CDL0</accession>
<name>A0A081CDL0_PSEA2</name>
<keyword evidence="11 19" id="KW-1133">Transmembrane helix</keyword>
<evidence type="ECO:0000313" key="23">
    <source>
        <dbReference type="EMBL" id="GAK64756.1"/>
    </source>
</evidence>
<evidence type="ECO:0000256" key="2">
    <source>
        <dbReference type="ARBA" id="ARBA00008109"/>
    </source>
</evidence>
<evidence type="ECO:0000256" key="13">
    <source>
        <dbReference type="ARBA" id="ARBA00034036"/>
    </source>
</evidence>
<evidence type="ECO:0000256" key="14">
    <source>
        <dbReference type="ARBA" id="ARBA00049128"/>
    </source>
</evidence>
<dbReference type="InterPro" id="IPR006539">
    <property type="entry name" value="P-type_ATPase_IV"/>
</dbReference>
<dbReference type="NCBIfam" id="TIGR01652">
    <property type="entry name" value="ATPase-Plipid"/>
    <property type="match status" value="1"/>
</dbReference>
<feature type="compositionally biased region" description="Basic residues" evidence="18">
    <location>
        <begin position="312"/>
        <end position="322"/>
    </location>
</feature>
<evidence type="ECO:0000256" key="4">
    <source>
        <dbReference type="ARBA" id="ARBA00022448"/>
    </source>
</evidence>
<feature type="compositionally biased region" description="Polar residues" evidence="18">
    <location>
        <begin position="1898"/>
        <end position="1913"/>
    </location>
</feature>
<dbReference type="FunFam" id="3.40.50.1000:FF:000001">
    <property type="entry name" value="Phospholipid-transporting ATPase IC"/>
    <property type="match status" value="1"/>
</dbReference>
<sequence length="2024" mass="222210">MGRVDGGRRDALHPFTSPIPALPTSPRSVAHLILNPPPLPALGRSPSSSLPLLRLCPPLHTTNPPSLAANDPPSLLSPTTSLHPNHSSPPSPSPSASPPPAAPPFSIPDKAFASRGSRSSLAGPSRALVPSLNMVFGRSEQNRGHDGLDHAGHHYDPNSLSPYQPGPSDQSYITDPTHPDYDPMVDPNLQLKTVRTAAASIAESHRSEQRRDDRRKAKRSNSLSHKLFRGRTLRKQQQKGSTLAQMVSEEAKKRRSDGVSGYQPYADTPFASAQQGTVPEEATADDTAAHHDDAKATPAAESDSQPAGPTMRKMKPKKRRKVYVNLPPPRSQLRSNGDPDVVYPRNKVRTSKYTVVTFLPRFLFEQFRRVANIYFLGLVVLQVFPTFGATIPQIAMLPLVAILTITAIKDSIEDHRRHVLDNEVNNSAVTRLGNWRNLNQAKDPRSWYQKLLGLSGRGSGKVSKGVRKLREKEDAIGMREVSSSGRRTANPATQEFGARPNARSVRSDSLASSHALHTIASESERDHQSFYGASYNYSNAALNRDLHGAYADPNASSVSVHQPLQPNQQNQQQSATTFFSNGTAVEGVVDYRRHTPGTARWERTLWKKLEVGDVVLLREDEQVPADIVVLNSSDPDGNAYVETKNLDGETNLKVRKSLKATMGIQSEEDLEHARFVIDSEAPHANLYSYNGLLQYTASEATKEGDFTDTLESLPPDSSAYAAIEARTRRVEPITINELLLRGCALRNTEWVIGVVVFTGEDTKIMLNSGETPSKRSKVEKETNFNVIVNFVILMILCSICAVIGGLRLSRTNTSRAYYEIGAELSSSNIVNALVIFGSCLVVFQNIVPISLYISIEIVKTIQAFFIYQDIEMYYAPLDYPCVPKTWNISDDLGQIEYIFSDKTGTLTQNVMEFKKCSVNGVSYGDGITEAMIGAMKREGKDTSGFSAERQEAELAESKKRMVDIMKRAFKNRYLRADKMTLISPPMAETLAASSTDPQRKNVVTFFRALALCHTALADRPDGNDPYTLEYKAESPDEAALVAAARDAGAVFIAKNNNTIDIEVLGQPEQYTPLKVLEFNSTRKRMSIIVREPDGRILMITKGADSVIYQRLRRDHPEELKQATFRDLEAFANAGLRTLCIAYRYLDEAEYVEWARIHDEASASLTDRDDAIDEANEKIEVDLTLLGATALEDKLQVGVPEAIETLHRAGIKLWILTGDKLQTAIEIGFSCNLLTSDMEIMIISADHETGTRAQLEAACNKIAAAGRPVVVEEPAKRPGGKVRKNRLTVARTEQAPKDGFAVVIDGETLRYALDTSLRPLFLALTTQCEAVVCCRVSPAQKALTVKLVKDGKNAMTLAIGDGANDVAMIQEAHCGVGIAGLEGAQASMSADYAIGQFRFLTRLLLVHGQLCYHRISDLHKVFFYKNIIWTSILFFYQIDSDFTGSYIFDYTYILLYNLVFSSLCVIVIGALDQVVNIKALLAFPQTYKRGIQGAEYTKPLFYMSMLDAAFQGAVCYFIPWWFYTYGPMVGSDGQDMGGLSMFGTSIAAAAVTTANLYAGLIAKHWTGMFWAVEIISLLSVYAWTLVYSAFPVFAFQNVGFWLVQTINFWAAILLTTVVSLLPRFFLRAWRSSFNPNEHDILREAWTRGDLKDQLGIPHHSKKKARRAAAHASGRGGYDDSGMDDSFTDKRRDRDIEGQSDTLFYEAKRSTERQRREKRFNGLSAVGEEDNASETSADPLSGGNYDERHAHGNMAGFGSRLQSPMHAGDQLAYDRNNGAVSGLSFYDPDALPQNADGPSPAALQSYYEQGYDPQRTPRVGVPMIQVQRASAAMNSGNAAPYGGHGPIRQASNDSFNRAFDDEFGAEYDTSGSPYPAASGYGYAPAGSRSVSGSSYASTATHTQVHPSMPRSTTHQAPAAASHEAESTSQPTTPVKSAGARYHDRFKTPSPPQATPHFNDAMVPSASEQSLGVGSVATRTGGGHSHEHSGASHVSWHTAQGSEHNGTDPLQRQHERMASDASKFTAL</sequence>
<comment type="catalytic activity">
    <reaction evidence="14">
        <text>a 1,2-diacyl-sn-glycero-3-phosphoethanolamine(out) + ATP + H2O = a 1,2-diacyl-sn-glycero-3-phosphoethanolamine(in) + ADP + phosphate + H(+)</text>
        <dbReference type="Rhea" id="RHEA:66132"/>
        <dbReference type="ChEBI" id="CHEBI:15377"/>
        <dbReference type="ChEBI" id="CHEBI:15378"/>
        <dbReference type="ChEBI" id="CHEBI:30616"/>
        <dbReference type="ChEBI" id="CHEBI:43474"/>
        <dbReference type="ChEBI" id="CHEBI:64612"/>
        <dbReference type="ChEBI" id="CHEBI:456216"/>
    </reaction>
    <physiologicalReaction direction="left-to-right" evidence="14">
        <dbReference type="Rhea" id="RHEA:66133"/>
    </physiologicalReaction>
</comment>
<dbReference type="InterPro" id="IPR032630">
    <property type="entry name" value="P_typ_ATPase_c"/>
</dbReference>
<dbReference type="SFLD" id="SFLDS00003">
    <property type="entry name" value="Haloacid_Dehalogenase"/>
    <property type="match status" value="1"/>
</dbReference>
<reference evidence="23" key="1">
    <citation type="submission" date="2014-07" db="EMBL/GenBank/DDBJ databases">
        <title>Draft genome sequence of the yeast Pseudozyma antarctica JCM 10317 known as a producer of lipase B which used in a wide range of industrial applications.</title>
        <authorList>
            <person name="Morita T."/>
            <person name="Saika A."/>
            <person name="Koike H."/>
        </authorList>
    </citation>
    <scope>NUCLEOTIDE SEQUENCE</scope>
    <source>
        <strain evidence="23">JCM 10317</strain>
    </source>
</reference>
<feature type="compositionally biased region" description="Pro residues" evidence="18">
    <location>
        <begin position="87"/>
        <end position="106"/>
    </location>
</feature>
<feature type="binding site" evidence="16">
    <location>
        <position position="1216"/>
    </location>
    <ligand>
        <name>ATP</name>
        <dbReference type="ChEBI" id="CHEBI:30616"/>
    </ligand>
</feature>
<evidence type="ECO:0000256" key="6">
    <source>
        <dbReference type="ARBA" id="ARBA00022723"/>
    </source>
</evidence>
<feature type="compositionally biased region" description="Polar residues" evidence="18">
    <location>
        <begin position="76"/>
        <end position="86"/>
    </location>
</feature>
<evidence type="ECO:0000259" key="20">
    <source>
        <dbReference type="Pfam" id="PF00122"/>
    </source>
</evidence>
<keyword evidence="5 19" id="KW-0812">Transmembrane</keyword>
<feature type="binding site" evidence="16">
    <location>
        <position position="1136"/>
    </location>
    <ligand>
        <name>ATP</name>
        <dbReference type="ChEBI" id="CHEBI:30616"/>
    </ligand>
</feature>
<feature type="region of interest" description="Disordered" evidence="18">
    <location>
        <begin position="1"/>
        <end position="24"/>
    </location>
</feature>
<keyword evidence="24" id="KW-1185">Reference proteome</keyword>
<dbReference type="GO" id="GO:0005886">
    <property type="term" value="C:plasma membrane"/>
    <property type="evidence" value="ECO:0007669"/>
    <property type="project" value="TreeGrafter"/>
</dbReference>
<evidence type="ECO:0000313" key="24">
    <source>
        <dbReference type="Proteomes" id="UP000053758"/>
    </source>
</evidence>
<dbReference type="InterPro" id="IPR023298">
    <property type="entry name" value="ATPase_P-typ_TM_dom_sf"/>
</dbReference>
<keyword evidence="12 19" id="KW-0472">Membrane</keyword>
<feature type="compositionally biased region" description="Polar residues" evidence="18">
    <location>
        <begin position="158"/>
        <end position="174"/>
    </location>
</feature>
<dbReference type="EC" id="7.6.2.1" evidence="3"/>
<evidence type="ECO:0000256" key="18">
    <source>
        <dbReference type="SAM" id="MobiDB-lite"/>
    </source>
</evidence>
<feature type="binding site" evidence="16">
    <location>
        <position position="1364"/>
    </location>
    <ligand>
        <name>ATP</name>
        <dbReference type="ChEBI" id="CHEBI:30616"/>
    </ligand>
</feature>
<evidence type="ECO:0000256" key="17">
    <source>
        <dbReference type="PIRSR" id="PIRSR606539-3"/>
    </source>
</evidence>
<feature type="binding site" evidence="17">
    <location>
        <position position="903"/>
    </location>
    <ligand>
        <name>Mg(2+)</name>
        <dbReference type="ChEBI" id="CHEBI:18420"/>
    </ligand>
</feature>
<comment type="catalytic activity">
    <reaction evidence="13">
        <text>ATP + H2O + phospholipidSide 1 = ADP + phosphate + phospholipidSide 2.</text>
        <dbReference type="EC" id="7.6.2.1"/>
    </reaction>
</comment>
<dbReference type="PROSITE" id="PS00154">
    <property type="entry name" value="ATPASE_E1_E2"/>
    <property type="match status" value="1"/>
</dbReference>
<dbReference type="SFLD" id="SFLDG00002">
    <property type="entry name" value="C1.7:_P-type_atpase_like"/>
    <property type="match status" value="1"/>
</dbReference>
<feature type="compositionally biased region" description="Basic and acidic residues" evidence="18">
    <location>
        <begin position="1704"/>
        <end position="1713"/>
    </location>
</feature>
<feature type="compositionally biased region" description="Basic and acidic residues" evidence="18">
    <location>
        <begin position="468"/>
        <end position="477"/>
    </location>
</feature>
<feature type="binding site" evidence="16">
    <location>
        <position position="1340"/>
    </location>
    <ligand>
        <name>ATP</name>
        <dbReference type="ChEBI" id="CHEBI:30616"/>
    </ligand>
</feature>
<evidence type="ECO:0000256" key="1">
    <source>
        <dbReference type="ARBA" id="ARBA00004127"/>
    </source>
</evidence>
<dbReference type="SUPFAM" id="SSF81660">
    <property type="entry name" value="Metal cation-transporting ATPase, ATP-binding domain N"/>
    <property type="match status" value="1"/>
</dbReference>
<evidence type="ECO:0000256" key="11">
    <source>
        <dbReference type="ARBA" id="ARBA00022989"/>
    </source>
</evidence>
<dbReference type="InterPro" id="IPR059000">
    <property type="entry name" value="ATPase_P-type_domA"/>
</dbReference>
<dbReference type="EMBL" id="DF830073">
    <property type="protein sequence ID" value="GAK64756.1"/>
    <property type="molecule type" value="Genomic_DNA"/>
</dbReference>
<dbReference type="InterPro" id="IPR036412">
    <property type="entry name" value="HAD-like_sf"/>
</dbReference>
<feature type="region of interest" description="Disordered" evidence="18">
    <location>
        <begin position="458"/>
        <end position="509"/>
    </location>
</feature>
<gene>
    <name evidence="23" type="ORF">PAN0_006d2971</name>
</gene>
<feature type="binding site" evidence="16">
    <location>
        <position position="1334"/>
    </location>
    <ligand>
        <name>ATP</name>
        <dbReference type="ChEBI" id="CHEBI:30616"/>
    </ligand>
</feature>
<dbReference type="InterPro" id="IPR018303">
    <property type="entry name" value="ATPase_P-typ_P_site"/>
</dbReference>
<dbReference type="FunFam" id="3.40.1110.10:FF:000086">
    <property type="entry name" value="Phospholipid-transporting ATPase"/>
    <property type="match status" value="1"/>
</dbReference>
<evidence type="ECO:0000259" key="21">
    <source>
        <dbReference type="Pfam" id="PF16209"/>
    </source>
</evidence>
<feature type="binding site" evidence="16">
    <location>
        <position position="1217"/>
    </location>
    <ligand>
        <name>ATP</name>
        <dbReference type="ChEBI" id="CHEBI:30616"/>
    </ligand>
</feature>
<keyword evidence="6 17" id="KW-0479">Metal-binding</keyword>
<dbReference type="InterPro" id="IPR008250">
    <property type="entry name" value="ATPase_P-typ_transduc_dom_A_sf"/>
</dbReference>
<feature type="active site" description="4-aspartylphosphate intermediate" evidence="15">
    <location>
        <position position="901"/>
    </location>
</feature>
<organism evidence="23">
    <name type="scientific">Pseudozyma antarctica</name>
    <name type="common">Yeast</name>
    <name type="synonym">Candida antarctica</name>
    <dbReference type="NCBI Taxonomy" id="84753"/>
    <lineage>
        <taxon>Eukaryota</taxon>
        <taxon>Fungi</taxon>
        <taxon>Dikarya</taxon>
        <taxon>Basidiomycota</taxon>
        <taxon>Ustilaginomycotina</taxon>
        <taxon>Ustilaginomycetes</taxon>
        <taxon>Ustilaginales</taxon>
        <taxon>Ustilaginaceae</taxon>
        <taxon>Moesziomyces</taxon>
    </lineage>
</organism>
<keyword evidence="9 17" id="KW-0460">Magnesium</keyword>
<feature type="binding site" evidence="16">
    <location>
        <position position="902"/>
    </location>
    <ligand>
        <name>ATP</name>
        <dbReference type="ChEBI" id="CHEBI:30616"/>
    </ligand>
</feature>
<dbReference type="GeneID" id="26303846"/>
<evidence type="ECO:0000256" key="16">
    <source>
        <dbReference type="PIRSR" id="PIRSR606539-2"/>
    </source>
</evidence>
<feature type="transmembrane region" description="Helical" evidence="19">
    <location>
        <begin position="829"/>
        <end position="853"/>
    </location>
</feature>
<dbReference type="FunFam" id="2.70.150.10:FF:000152">
    <property type="entry name" value="P-type phospholipid transporter"/>
    <property type="match status" value="1"/>
</dbReference>
<feature type="transmembrane region" description="Helical" evidence="19">
    <location>
        <begin position="1573"/>
        <end position="1593"/>
    </location>
</feature>
<evidence type="ECO:0000259" key="22">
    <source>
        <dbReference type="Pfam" id="PF16212"/>
    </source>
</evidence>
<dbReference type="SUPFAM" id="SSF81665">
    <property type="entry name" value="Calcium ATPase, transmembrane domain M"/>
    <property type="match status" value="1"/>
</dbReference>
<feature type="binding site" evidence="16">
    <location>
        <position position="1101"/>
    </location>
    <ligand>
        <name>ATP</name>
        <dbReference type="ChEBI" id="CHEBI:30616"/>
    </ligand>
</feature>
<feature type="binding site" evidence="16">
    <location>
        <position position="1363"/>
    </location>
    <ligand>
        <name>ATP</name>
        <dbReference type="ChEBI" id="CHEBI:30616"/>
    </ligand>
</feature>
<feature type="compositionally biased region" description="Low complexity" evidence="18">
    <location>
        <begin position="1883"/>
        <end position="1897"/>
    </location>
</feature>
<dbReference type="FunFam" id="3.40.50.1000:FF:000023">
    <property type="entry name" value="Phospholipid-transporting ATPase"/>
    <property type="match status" value="1"/>
</dbReference>
<feature type="binding site" evidence="16">
    <location>
        <position position="901"/>
    </location>
    <ligand>
        <name>ATP</name>
        <dbReference type="ChEBI" id="CHEBI:30616"/>
    </ligand>
</feature>
<evidence type="ECO:0000256" key="10">
    <source>
        <dbReference type="ARBA" id="ARBA00022967"/>
    </source>
</evidence>
<dbReference type="InterPro" id="IPR032631">
    <property type="entry name" value="P-type_ATPase_N"/>
</dbReference>
<evidence type="ECO:0000256" key="15">
    <source>
        <dbReference type="PIRSR" id="PIRSR606539-1"/>
    </source>
</evidence>
<feature type="binding site" evidence="17">
    <location>
        <position position="901"/>
    </location>
    <ligand>
        <name>Mg(2+)</name>
        <dbReference type="ChEBI" id="CHEBI:18420"/>
    </ligand>
</feature>
<comment type="subcellular location">
    <subcellularLocation>
        <location evidence="1">Endomembrane system</location>
        <topology evidence="1">Multi-pass membrane protein</topology>
    </subcellularLocation>
</comment>
<dbReference type="InterPro" id="IPR023299">
    <property type="entry name" value="ATPase_P-typ_cyto_dom_N"/>
</dbReference>
<dbReference type="SUPFAM" id="SSF56784">
    <property type="entry name" value="HAD-like"/>
    <property type="match status" value="1"/>
</dbReference>
<feature type="transmembrane region" description="Helical" evidence="19">
    <location>
        <begin position="1499"/>
        <end position="1521"/>
    </location>
</feature>
<dbReference type="PANTHER" id="PTHR24092">
    <property type="entry name" value="PROBABLE PHOSPHOLIPID-TRANSPORTING ATPASE"/>
    <property type="match status" value="1"/>
</dbReference>
<feature type="binding site" evidence="16">
    <location>
        <position position="1218"/>
    </location>
    <ligand>
        <name>ATP</name>
        <dbReference type="ChEBI" id="CHEBI:30616"/>
    </ligand>
</feature>
<feature type="compositionally biased region" description="Basic residues" evidence="18">
    <location>
        <begin position="226"/>
        <end position="237"/>
    </location>
</feature>
<dbReference type="Pfam" id="PF13246">
    <property type="entry name" value="Cation_ATPase"/>
    <property type="match status" value="1"/>
</dbReference>
<feature type="transmembrane region" description="Helical" evidence="19">
    <location>
        <begin position="784"/>
        <end position="809"/>
    </location>
</feature>
<feature type="binding site" evidence="16">
    <location>
        <position position="903"/>
    </location>
    <ligand>
        <name>ATP</name>
        <dbReference type="ChEBI" id="CHEBI:30616"/>
    </ligand>
</feature>
<feature type="binding site" evidence="17">
    <location>
        <position position="1360"/>
    </location>
    <ligand>
        <name>Mg(2+)</name>
        <dbReference type="ChEBI" id="CHEBI:18420"/>
    </ligand>
</feature>
<feature type="compositionally biased region" description="Basic and acidic residues" evidence="18">
    <location>
        <begin position="140"/>
        <end position="156"/>
    </location>
</feature>
<evidence type="ECO:0000256" key="19">
    <source>
        <dbReference type="SAM" id="Phobius"/>
    </source>
</evidence>
<feature type="region of interest" description="Disordered" evidence="18">
    <location>
        <begin position="553"/>
        <end position="574"/>
    </location>
</feature>
<evidence type="ECO:0000256" key="3">
    <source>
        <dbReference type="ARBA" id="ARBA00012189"/>
    </source>
</evidence>
<dbReference type="InterPro" id="IPR001757">
    <property type="entry name" value="P_typ_ATPase"/>
</dbReference>
<dbReference type="PANTHER" id="PTHR24092:SF180">
    <property type="entry name" value="PHOSPHOLIPID-TRANSPORTING ATPASE DNF1-RELATED"/>
    <property type="match status" value="1"/>
</dbReference>
<feature type="region of interest" description="Disordered" evidence="18">
    <location>
        <begin position="1883"/>
        <end position="2024"/>
    </location>
</feature>
<feature type="region of interest" description="Disordered" evidence="18">
    <location>
        <begin position="139"/>
        <end position="343"/>
    </location>
</feature>
<dbReference type="HOGENOM" id="CLU_000846_4_0_1"/>
<feature type="compositionally biased region" description="Basic and acidic residues" evidence="18">
    <location>
        <begin position="203"/>
        <end position="215"/>
    </location>
</feature>
<dbReference type="Pfam" id="PF16209">
    <property type="entry name" value="PhoLip_ATPase_N"/>
    <property type="match status" value="1"/>
</dbReference>
<dbReference type="InterPro" id="IPR023214">
    <property type="entry name" value="HAD_sf"/>
</dbReference>
<dbReference type="CDD" id="cd02073">
    <property type="entry name" value="P-type_ATPase_APLT_Dnf-like"/>
    <property type="match status" value="1"/>
</dbReference>
<comment type="similarity">
    <text evidence="2">Belongs to the cation transport ATPase (P-type) (TC 3.A.3) family. Type IV subfamily.</text>
</comment>
<feature type="compositionally biased region" description="Polar residues" evidence="18">
    <location>
        <begin position="481"/>
        <end position="493"/>
    </location>
</feature>
<proteinExistence type="inferred from homology"/>
<dbReference type="GO" id="GO:0005524">
    <property type="term" value="F:ATP binding"/>
    <property type="evidence" value="ECO:0007669"/>
    <property type="project" value="UniProtKB-KW"/>
</dbReference>
<feature type="compositionally biased region" description="Low complexity" evidence="18">
    <location>
        <begin position="562"/>
        <end position="573"/>
    </location>
</feature>
<feature type="transmembrane region" description="Helical" evidence="19">
    <location>
        <begin position="1605"/>
        <end position="1625"/>
    </location>
</feature>
<keyword evidence="8 16" id="KW-0067">ATP-binding</keyword>
<dbReference type="Gene3D" id="2.70.150.10">
    <property type="entry name" value="Calcium-transporting ATPase, cytoplasmic transduction domain A"/>
    <property type="match status" value="1"/>
</dbReference>
<dbReference type="Gene3D" id="3.40.1110.10">
    <property type="entry name" value="Calcium-transporting ATPase, cytoplasmic domain N"/>
    <property type="match status" value="1"/>
</dbReference>
<dbReference type="Pfam" id="PF00122">
    <property type="entry name" value="E1-E2_ATPase"/>
    <property type="match status" value="1"/>
</dbReference>
<dbReference type="Proteomes" id="UP000053758">
    <property type="component" value="Unassembled WGS sequence"/>
</dbReference>
<feature type="domain" description="P-type ATPase C-terminal" evidence="22">
    <location>
        <begin position="1387"/>
        <end position="1635"/>
    </location>
</feature>
<feature type="binding site" evidence="16">
    <location>
        <position position="1037"/>
    </location>
    <ligand>
        <name>ATP</name>
        <dbReference type="ChEBI" id="CHEBI:30616"/>
    </ligand>
</feature>
<keyword evidence="7 16" id="KW-0547">Nucleotide-binding</keyword>
<dbReference type="RefSeq" id="XP_014657099.1">
    <property type="nucleotide sequence ID" value="XM_014801613.1"/>
</dbReference>
<keyword evidence="10" id="KW-1278">Translocase</keyword>
<evidence type="ECO:0000256" key="12">
    <source>
        <dbReference type="ARBA" id="ARBA00023136"/>
    </source>
</evidence>
<dbReference type="SUPFAM" id="SSF81653">
    <property type="entry name" value="Calcium ATPase, transduction domain A"/>
    <property type="match status" value="1"/>
</dbReference>
<dbReference type="GO" id="GO:0140327">
    <property type="term" value="F:flippase activity"/>
    <property type="evidence" value="ECO:0007669"/>
    <property type="project" value="UniProtKB-ARBA"/>
</dbReference>
<dbReference type="SFLD" id="SFLDF00027">
    <property type="entry name" value="p-type_atpase"/>
    <property type="match status" value="1"/>
</dbReference>
<feature type="compositionally biased region" description="Basic and acidic residues" evidence="18">
    <location>
        <begin position="1"/>
        <end position="12"/>
    </location>
</feature>
<feature type="region of interest" description="Disordered" evidence="18">
    <location>
        <begin position="1653"/>
        <end position="1761"/>
    </location>
</feature>
<evidence type="ECO:0000256" key="8">
    <source>
        <dbReference type="ARBA" id="ARBA00022840"/>
    </source>
</evidence>
<feature type="region of interest" description="Disordered" evidence="18">
    <location>
        <begin position="63"/>
        <end position="125"/>
    </location>
</feature>
<dbReference type="GO" id="GO:0005783">
    <property type="term" value="C:endoplasmic reticulum"/>
    <property type="evidence" value="ECO:0007669"/>
    <property type="project" value="UniProtKB-ARBA"/>
</dbReference>
<feature type="transmembrane region" description="Helical" evidence="19">
    <location>
        <begin position="1449"/>
        <end position="1470"/>
    </location>
</feature>
<dbReference type="NCBIfam" id="TIGR01494">
    <property type="entry name" value="ATPase_P-type"/>
    <property type="match status" value="2"/>
</dbReference>
<feature type="compositionally biased region" description="Polar residues" evidence="18">
    <location>
        <begin position="1994"/>
        <end position="2007"/>
    </location>
</feature>
<evidence type="ECO:0000256" key="5">
    <source>
        <dbReference type="ARBA" id="ARBA00022692"/>
    </source>
</evidence>
<comment type="cofactor">
    <cofactor evidence="17">
        <name>Mg(2+)</name>
        <dbReference type="ChEBI" id="CHEBI:18420"/>
    </cofactor>
</comment>
<feature type="binding site" evidence="16">
    <location>
        <position position="1078"/>
    </location>
    <ligand>
        <name>ATP</name>
        <dbReference type="ChEBI" id="CHEBI:30616"/>
    </ligand>
</feature>
<dbReference type="InterPro" id="IPR044492">
    <property type="entry name" value="P_typ_ATPase_HD_dom"/>
</dbReference>
<dbReference type="GO" id="GO:0016887">
    <property type="term" value="F:ATP hydrolysis activity"/>
    <property type="evidence" value="ECO:0007669"/>
    <property type="project" value="InterPro"/>
</dbReference>
<evidence type="ECO:0000256" key="7">
    <source>
        <dbReference type="ARBA" id="ARBA00022741"/>
    </source>
</evidence>
<protein>
    <recommendedName>
        <fullName evidence="3">P-type phospholipid transporter</fullName>
        <ecNumber evidence="3">7.6.2.1</ecNumber>
    </recommendedName>
</protein>
<feature type="transmembrane region" description="Helical" evidence="19">
    <location>
        <begin position="1541"/>
        <end position="1561"/>
    </location>
</feature>
<feature type="domain" description="P-type ATPase A" evidence="20">
    <location>
        <begin position="600"/>
        <end position="651"/>
    </location>
</feature>